<feature type="domain" description="Methyl-accepting transducer" evidence="6">
    <location>
        <begin position="259"/>
        <end position="495"/>
    </location>
</feature>
<accession>A0ABT7XP76</accession>
<evidence type="ECO:0000259" key="6">
    <source>
        <dbReference type="PROSITE" id="PS50111"/>
    </source>
</evidence>
<dbReference type="Proteomes" id="UP001168540">
    <property type="component" value="Unassembled WGS sequence"/>
</dbReference>
<dbReference type="Pfam" id="PF00015">
    <property type="entry name" value="MCPsignal"/>
    <property type="match status" value="1"/>
</dbReference>
<gene>
    <name evidence="9" type="ORF">QU481_11665</name>
</gene>
<dbReference type="PANTHER" id="PTHR32089">
    <property type="entry name" value="METHYL-ACCEPTING CHEMOTAXIS PROTEIN MCPB"/>
    <property type="match status" value="1"/>
</dbReference>
<dbReference type="PROSITE" id="PS50112">
    <property type="entry name" value="PAS"/>
    <property type="match status" value="1"/>
</dbReference>
<dbReference type="SMART" id="SM00283">
    <property type="entry name" value="MA"/>
    <property type="match status" value="1"/>
</dbReference>
<keyword evidence="5" id="KW-1133">Transmembrane helix</keyword>
<sequence>MKTNLPITDEELFVHSDHPIVTKTDLKGAITYANRAFIEISGFSEAELIGKNHNVVRHPDMPPEAFKDLWDTVKTGNPWRGLVKNRAKNGAFYWVEAYVTPITENGSTVGYMSVRSAPSRSEVQAAEALYRAVRSRTATVPSSLQALQRRVNPLRWGTIGLGLGGGLMLGGAVVPDLVLGGRLMLALPGAALALGSGGWMVAHLSKSLGTLRKGFQALAEGRLNHNFAITDGGPIGRLVVNLESLRIHLRAVIADVSSVGGVTSAGANSLREEMHALAARSVEQGSGLRQISGNMEVMSNAIGEVVGLADQGRQGAAHTREVASSGSATMLAATQAAERAVGVVDESRRAMQELDQAMTEIRSMTTLIHEIADQTNLLALNAAIEAARAGELGRGFAVVADEVRKLAERTTTTTDSIGGIVGRIGTITQSAVASMDATVSEVGQVTEQIRLSSVNLDGLIAAAEQANAQAVELAAQVSQKSQAVHEVASALEQLNVLAEDNLATTRLVEGSADRLAEAAGDLAKLTRDFRKH</sequence>
<proteinExistence type="inferred from homology"/>
<comment type="similarity">
    <text evidence="2">Belongs to the methyl-accepting chemotaxis (MCP) protein family.</text>
</comment>
<dbReference type="InterPro" id="IPR000014">
    <property type="entry name" value="PAS"/>
</dbReference>
<evidence type="ECO:0000256" key="3">
    <source>
        <dbReference type="PROSITE-ProRule" id="PRU00284"/>
    </source>
</evidence>
<dbReference type="EMBL" id="JAUEDK010000019">
    <property type="protein sequence ID" value="MDN0075550.1"/>
    <property type="molecule type" value="Genomic_DNA"/>
</dbReference>
<comment type="caution">
    <text evidence="9">The sequence shown here is derived from an EMBL/GenBank/DDBJ whole genome shotgun (WGS) entry which is preliminary data.</text>
</comment>
<dbReference type="InterPro" id="IPR035965">
    <property type="entry name" value="PAS-like_dom_sf"/>
</dbReference>
<dbReference type="InterPro" id="IPR013655">
    <property type="entry name" value="PAS_fold_3"/>
</dbReference>
<dbReference type="NCBIfam" id="TIGR00229">
    <property type="entry name" value="sensory_box"/>
    <property type="match status" value="1"/>
</dbReference>
<keyword evidence="1 3" id="KW-0807">Transducer</keyword>
<keyword evidence="5" id="KW-0812">Transmembrane</keyword>
<feature type="transmembrane region" description="Helical" evidence="5">
    <location>
        <begin position="154"/>
        <end position="173"/>
    </location>
</feature>
<dbReference type="Gene3D" id="3.30.450.20">
    <property type="entry name" value="PAS domain"/>
    <property type="match status" value="1"/>
</dbReference>
<dbReference type="SUPFAM" id="SSF58104">
    <property type="entry name" value="Methyl-accepting chemotaxis protein (MCP) signaling domain"/>
    <property type="match status" value="1"/>
</dbReference>
<name>A0ABT7XP76_9NEIS</name>
<dbReference type="PROSITE" id="PS50885">
    <property type="entry name" value="HAMP"/>
    <property type="match status" value="1"/>
</dbReference>
<protein>
    <submittedName>
        <fullName evidence="9">Methyl-accepting chemotaxis protein</fullName>
    </submittedName>
</protein>
<feature type="domain" description="HAMP" evidence="8">
    <location>
        <begin position="202"/>
        <end position="254"/>
    </location>
</feature>
<evidence type="ECO:0000259" key="8">
    <source>
        <dbReference type="PROSITE" id="PS50885"/>
    </source>
</evidence>
<dbReference type="CDD" id="cd00130">
    <property type="entry name" value="PAS"/>
    <property type="match status" value="1"/>
</dbReference>
<dbReference type="Gene3D" id="1.10.287.950">
    <property type="entry name" value="Methyl-accepting chemotaxis protein"/>
    <property type="match status" value="1"/>
</dbReference>
<evidence type="ECO:0000259" key="7">
    <source>
        <dbReference type="PROSITE" id="PS50112"/>
    </source>
</evidence>
<evidence type="ECO:0000313" key="9">
    <source>
        <dbReference type="EMBL" id="MDN0075550.1"/>
    </source>
</evidence>
<keyword evidence="10" id="KW-1185">Reference proteome</keyword>
<dbReference type="InterPro" id="IPR003660">
    <property type="entry name" value="HAMP_dom"/>
</dbReference>
<dbReference type="SUPFAM" id="SSF55785">
    <property type="entry name" value="PYP-like sensor domain (PAS domain)"/>
    <property type="match status" value="1"/>
</dbReference>
<evidence type="ECO:0000256" key="5">
    <source>
        <dbReference type="SAM" id="Phobius"/>
    </source>
</evidence>
<evidence type="ECO:0000256" key="4">
    <source>
        <dbReference type="SAM" id="Coils"/>
    </source>
</evidence>
<dbReference type="RefSeq" id="WP_289830180.1">
    <property type="nucleotide sequence ID" value="NZ_JAUEDK010000019.1"/>
</dbReference>
<dbReference type="InterPro" id="IPR004089">
    <property type="entry name" value="MCPsignal_dom"/>
</dbReference>
<evidence type="ECO:0000313" key="10">
    <source>
        <dbReference type="Proteomes" id="UP001168540"/>
    </source>
</evidence>
<reference evidence="9" key="1">
    <citation type="submission" date="2023-06" db="EMBL/GenBank/DDBJ databases">
        <authorList>
            <person name="Zhang S."/>
        </authorList>
    </citation>
    <scope>NUCLEOTIDE SEQUENCE</scope>
    <source>
        <strain evidence="9">SG2303</strain>
    </source>
</reference>
<feature type="domain" description="PAS" evidence="7">
    <location>
        <begin position="25"/>
        <end position="76"/>
    </location>
</feature>
<organism evidence="9 10">
    <name type="scientific">Crenobacter oryzisoli</name>
    <dbReference type="NCBI Taxonomy" id="3056844"/>
    <lineage>
        <taxon>Bacteria</taxon>
        <taxon>Pseudomonadati</taxon>
        <taxon>Pseudomonadota</taxon>
        <taxon>Betaproteobacteria</taxon>
        <taxon>Neisseriales</taxon>
        <taxon>Neisseriaceae</taxon>
        <taxon>Crenobacter</taxon>
    </lineage>
</organism>
<dbReference type="SMART" id="SM00091">
    <property type="entry name" value="PAS"/>
    <property type="match status" value="1"/>
</dbReference>
<keyword evidence="4" id="KW-0175">Coiled coil</keyword>
<evidence type="ECO:0000256" key="2">
    <source>
        <dbReference type="ARBA" id="ARBA00029447"/>
    </source>
</evidence>
<feature type="coiled-coil region" evidence="4">
    <location>
        <begin position="456"/>
        <end position="483"/>
    </location>
</feature>
<evidence type="ECO:0000256" key="1">
    <source>
        <dbReference type="ARBA" id="ARBA00023224"/>
    </source>
</evidence>
<dbReference type="Pfam" id="PF08447">
    <property type="entry name" value="PAS_3"/>
    <property type="match status" value="1"/>
</dbReference>
<dbReference type="PANTHER" id="PTHR32089:SF112">
    <property type="entry name" value="LYSOZYME-LIKE PROTEIN-RELATED"/>
    <property type="match status" value="1"/>
</dbReference>
<dbReference type="PROSITE" id="PS50111">
    <property type="entry name" value="CHEMOTAXIS_TRANSDUC_2"/>
    <property type="match status" value="1"/>
</dbReference>
<keyword evidence="5" id="KW-0472">Membrane</keyword>